<organism evidence="1 2">
    <name type="scientific">Caenorhabditis elegans</name>
    <dbReference type="NCBI Taxonomy" id="6239"/>
    <lineage>
        <taxon>Eukaryota</taxon>
        <taxon>Metazoa</taxon>
        <taxon>Ecdysozoa</taxon>
        <taxon>Nematoda</taxon>
        <taxon>Chromadorea</taxon>
        <taxon>Rhabditida</taxon>
        <taxon>Rhabditina</taxon>
        <taxon>Rhabditomorpha</taxon>
        <taxon>Rhabditoidea</taxon>
        <taxon>Rhabditidae</taxon>
        <taxon>Peloderinae</taxon>
        <taxon>Caenorhabditis</taxon>
    </lineage>
</organism>
<proteinExistence type="predicted"/>
<dbReference type="WormBase" id="C44C10.12">
    <property type="protein sequence ID" value="CE38294"/>
    <property type="gene ID" value="WBGene00044133"/>
</dbReference>
<dbReference type="HOGENOM" id="CLU_1612310_0_0_1"/>
<gene>
    <name evidence="1 3" type="ORF">C44C10.12</name>
    <name evidence="1" type="ORF">CELE_C44C10.12</name>
</gene>
<dbReference type="CTD" id="3565654"/>
<accession>Q565B1</accession>
<evidence type="ECO:0000313" key="2">
    <source>
        <dbReference type="Proteomes" id="UP000001940"/>
    </source>
</evidence>
<dbReference type="STRING" id="6239.C44C10.12.1"/>
<dbReference type="KEGG" id="cel:CELE_C44C10.12"/>
<dbReference type="UCSC" id="C44C10.12">
    <property type="organism name" value="c. elegans"/>
</dbReference>
<dbReference type="InParanoid" id="Q565B1"/>
<keyword evidence="2" id="KW-1185">Reference proteome</keyword>
<evidence type="ECO:0000313" key="1">
    <source>
        <dbReference type="EMBL" id="CAI79148.1"/>
    </source>
</evidence>
<dbReference type="PaxDb" id="6239-C44C10.12"/>
<sequence>MTTFCQNSMKKFCFAAVSLRSSSNSDGLDGYMLGPVDIRIIAAYIHHNNTYHGGFTYEQIGHFVRIMKNREKTHDVPNNWRNVCTAIETIMDEYQLMERKKKVQMQQHSTHNRQSSDICFKVPNQIRVKAQTKCSDLASEMKRREAAIQEFENFFSSLENDYPNP</sequence>
<dbReference type="Proteomes" id="UP000001940">
    <property type="component" value="Chromosome X"/>
</dbReference>
<dbReference type="GeneID" id="3565654"/>
<dbReference type="RefSeq" id="NP_001024461.1">
    <property type="nucleotide sequence ID" value="NM_001029290.1"/>
</dbReference>
<dbReference type="SMR" id="Q565B1"/>
<dbReference type="AGR" id="WB:WBGene00044133"/>
<name>Q565B1_CAEEL</name>
<reference evidence="1 2" key="1">
    <citation type="journal article" date="1998" name="Science">
        <title>Genome sequence of the nematode C. elegans: a platform for investigating biology.</title>
        <authorList>
            <consortium name="The C. elegans sequencing consortium"/>
            <person name="Sulson J.E."/>
            <person name="Waterston R."/>
        </authorList>
    </citation>
    <scope>NUCLEOTIDE SEQUENCE [LARGE SCALE GENOMIC DNA]</scope>
    <source>
        <strain evidence="1 2">Bristol N2</strain>
    </source>
</reference>
<dbReference type="EMBL" id="BX284606">
    <property type="protein sequence ID" value="CAI79148.1"/>
    <property type="molecule type" value="Genomic_DNA"/>
</dbReference>
<dbReference type="FunCoup" id="Q565B1">
    <property type="interactions" value="176"/>
</dbReference>
<evidence type="ECO:0000313" key="3">
    <source>
        <dbReference type="WormBase" id="C44C10.12"/>
    </source>
</evidence>
<dbReference type="AlphaFoldDB" id="Q565B1"/>
<protein>
    <submittedName>
        <fullName evidence="1">Late expression factor 11</fullName>
    </submittedName>
</protein>